<proteinExistence type="predicted"/>
<name>A0A6J5NI47_9CAUD</name>
<reference evidence="1" key="1">
    <citation type="submission" date="2020-04" db="EMBL/GenBank/DDBJ databases">
        <authorList>
            <person name="Chiriac C."/>
            <person name="Salcher M."/>
            <person name="Ghai R."/>
            <person name="Kavagutti S V."/>
        </authorList>
    </citation>
    <scope>NUCLEOTIDE SEQUENCE</scope>
</reference>
<evidence type="ECO:0000313" key="1">
    <source>
        <dbReference type="EMBL" id="CAB4159460.1"/>
    </source>
</evidence>
<protein>
    <submittedName>
        <fullName evidence="1">Uncharacterized protein</fullName>
    </submittedName>
</protein>
<organism evidence="1">
    <name type="scientific">uncultured Caudovirales phage</name>
    <dbReference type="NCBI Taxonomy" id="2100421"/>
    <lineage>
        <taxon>Viruses</taxon>
        <taxon>Duplodnaviria</taxon>
        <taxon>Heunggongvirae</taxon>
        <taxon>Uroviricota</taxon>
        <taxon>Caudoviricetes</taxon>
        <taxon>Peduoviridae</taxon>
        <taxon>Maltschvirus</taxon>
        <taxon>Maltschvirus maltsch</taxon>
    </lineage>
</organism>
<sequence>MTTLGYKYLNETAAQLAVKQCNDHYGYPKPDCLTNTVCEYYYDQPGDFYYIEGGDFLRQVLGEPEVFEISMSPL</sequence>
<accession>A0A6J5NI47</accession>
<gene>
    <name evidence="1" type="ORF">UFOVP699_196</name>
</gene>
<dbReference type="EMBL" id="LR796670">
    <property type="protein sequence ID" value="CAB4159460.1"/>
    <property type="molecule type" value="Genomic_DNA"/>
</dbReference>